<gene>
    <name evidence="2" type="ORF">SLI_7532</name>
</gene>
<reference evidence="3" key="1">
    <citation type="journal article" date="2013" name="Genome Biol. Evol.">
        <title>The genome sequence of Streptomyces lividans 66 reveals a novel tRNA-dependent peptide biosynthetic system within a metal-related genomic island.</title>
        <authorList>
            <person name="Cruz-Morales P."/>
            <person name="Vijgenboom E."/>
            <person name="Iruegas-Bocardo F."/>
            <person name="Girard G."/>
            <person name="Yanez-Guerra L.A."/>
            <person name="Ramos-Aboites H.E."/>
            <person name="Pernodet J.L."/>
            <person name="Anne J."/>
            <person name="van Wezel G.P."/>
            <person name="Barona-Gomez F."/>
        </authorList>
    </citation>
    <scope>NUCLEOTIDE SEQUENCE [LARGE SCALE GENOMIC DNA]</scope>
    <source>
        <strain evidence="3">1326</strain>
    </source>
</reference>
<organism evidence="2 3">
    <name type="scientific">Streptomyces lividans 1326</name>
    <dbReference type="NCBI Taxonomy" id="1200984"/>
    <lineage>
        <taxon>Bacteria</taxon>
        <taxon>Bacillati</taxon>
        <taxon>Actinomycetota</taxon>
        <taxon>Actinomycetes</taxon>
        <taxon>Kitasatosporales</taxon>
        <taxon>Streptomycetaceae</taxon>
        <taxon>Streptomyces</taxon>
    </lineage>
</organism>
<feature type="region of interest" description="Disordered" evidence="1">
    <location>
        <begin position="1"/>
        <end position="44"/>
    </location>
</feature>
<dbReference type="Proteomes" id="UP000014062">
    <property type="component" value="Chromosome"/>
</dbReference>
<name>A0A7U9E1E5_STRLI</name>
<dbReference type="AlphaFoldDB" id="A0A7U9E1E5"/>
<accession>A0A7U9E1E5</accession>
<evidence type="ECO:0000256" key="1">
    <source>
        <dbReference type="SAM" id="MobiDB-lite"/>
    </source>
</evidence>
<proteinExistence type="predicted"/>
<sequence length="44" mass="4718">MGRTEDRRFAPTGRGQPKVTGPRARAAPDRAVRPTDQGAEPTDA</sequence>
<protein>
    <submittedName>
        <fullName evidence="2">Uncharacterized protein</fullName>
    </submittedName>
</protein>
<dbReference type="EMBL" id="CM001889">
    <property type="protein sequence ID" value="EOY52235.1"/>
    <property type="molecule type" value="Genomic_DNA"/>
</dbReference>
<evidence type="ECO:0000313" key="2">
    <source>
        <dbReference type="EMBL" id="EOY52235.1"/>
    </source>
</evidence>
<evidence type="ECO:0000313" key="3">
    <source>
        <dbReference type="Proteomes" id="UP000014062"/>
    </source>
</evidence>